<feature type="transmembrane region" description="Helical" evidence="6">
    <location>
        <begin position="172"/>
        <end position="191"/>
    </location>
</feature>
<comment type="caution">
    <text evidence="8">The sequence shown here is derived from an EMBL/GenBank/DDBJ whole genome shotgun (WGS) entry which is preliminary data.</text>
</comment>
<feature type="transmembrane region" description="Helical" evidence="6">
    <location>
        <begin position="337"/>
        <end position="353"/>
    </location>
</feature>
<reference evidence="8 9" key="1">
    <citation type="journal article" date="2018" name="Elife">
        <title>Functional genomics of lipid metabolism in the oleaginous yeast Rhodosporidium toruloides.</title>
        <authorList>
            <person name="Coradetti S.T."/>
            <person name="Pinel D."/>
            <person name="Geiselman G."/>
            <person name="Ito M."/>
            <person name="Mondo S."/>
            <person name="Reilly M.C."/>
            <person name="Cheng Y.F."/>
            <person name="Bauer S."/>
            <person name="Grigoriev I."/>
            <person name="Gladden J.M."/>
            <person name="Simmons B.A."/>
            <person name="Brem R."/>
            <person name="Arkin A.P."/>
            <person name="Skerker J.M."/>
        </authorList>
    </citation>
    <scope>NUCLEOTIDE SEQUENCE [LARGE SCALE GENOMIC DNA]</scope>
    <source>
        <strain evidence="8 9">NBRC 0880</strain>
    </source>
</reference>
<evidence type="ECO:0000259" key="7">
    <source>
        <dbReference type="Pfam" id="PF00892"/>
    </source>
</evidence>
<dbReference type="AlphaFoldDB" id="A0A2T0AGD7"/>
<evidence type="ECO:0000256" key="5">
    <source>
        <dbReference type="SAM" id="MobiDB-lite"/>
    </source>
</evidence>
<evidence type="ECO:0000313" key="9">
    <source>
        <dbReference type="Proteomes" id="UP000239560"/>
    </source>
</evidence>
<feature type="compositionally biased region" description="Acidic residues" evidence="5">
    <location>
        <begin position="49"/>
        <end position="60"/>
    </location>
</feature>
<feature type="transmembrane region" description="Helical" evidence="6">
    <location>
        <begin position="420"/>
        <end position="438"/>
    </location>
</feature>
<evidence type="ECO:0000256" key="6">
    <source>
        <dbReference type="SAM" id="Phobius"/>
    </source>
</evidence>
<feature type="domain" description="EamA" evidence="7">
    <location>
        <begin position="139"/>
        <end position="274"/>
    </location>
</feature>
<keyword evidence="2 6" id="KW-0812">Transmembrane</keyword>
<dbReference type="PANTHER" id="PTHR22911">
    <property type="entry name" value="ACYL-MALONYL CONDENSING ENZYME-RELATED"/>
    <property type="match status" value="1"/>
</dbReference>
<dbReference type="Proteomes" id="UP000239560">
    <property type="component" value="Unassembled WGS sequence"/>
</dbReference>
<evidence type="ECO:0000313" key="8">
    <source>
        <dbReference type="EMBL" id="PRQ77073.1"/>
    </source>
</evidence>
<feature type="transmembrane region" description="Helical" evidence="6">
    <location>
        <begin position="259"/>
        <end position="275"/>
    </location>
</feature>
<feature type="transmembrane region" description="Helical" evidence="6">
    <location>
        <begin position="234"/>
        <end position="252"/>
    </location>
</feature>
<dbReference type="EMBL" id="LCTV02000002">
    <property type="protein sequence ID" value="PRQ77073.1"/>
    <property type="molecule type" value="Genomic_DNA"/>
</dbReference>
<sequence>MGLATPPSPSSKVRLQDSPLSAPSAAPAAFAPRRDSETTPTSRWQGAIEDSEDEGQDDEVALAGRMTESKGHRSRPSTSRLLDEDPQTDETAFSPDTLRRQRRMRSYADDETFDVGAYVPAGARRFGLAARAVVRKNEGLLLIVASQVGFAIINTCVKLLEEDVAVPVYELIVIRMLITFAGCYAYLRWWARDPHPFLGPPGVRLLLCLRGFVGFFGLYTNYAALQYLSLADASTLWFVSPVLVGIQGWLILGEPYTRLEALVGIASLSGTIFIAKPSFLFPSSAVATALTAAADSSPDQRMKGVSIILFGVIASSSVSIIIRFIGTRASALHSISYFSLYSVLVSSLYPFVFDSPPVFRLTTRFFVLLCPIGVLGFLSQALMTMGLIKEKAGRGALATYTNLLFTMIMERLVFGKLPDIWSLIGAAIIVGGAIRVALEHKAHAPPSGSAVDGVDEVAVAAAAGPAMEGYDPLVMAEEGSGGREKTATA</sequence>
<dbReference type="Pfam" id="PF00892">
    <property type="entry name" value="EamA"/>
    <property type="match status" value="2"/>
</dbReference>
<feature type="domain" description="EamA" evidence="7">
    <location>
        <begin position="303"/>
        <end position="434"/>
    </location>
</feature>
<dbReference type="GO" id="GO:0016020">
    <property type="term" value="C:membrane"/>
    <property type="evidence" value="ECO:0007669"/>
    <property type="project" value="UniProtKB-SubCell"/>
</dbReference>
<feature type="transmembrane region" description="Helical" evidence="6">
    <location>
        <begin position="365"/>
        <end position="388"/>
    </location>
</feature>
<feature type="compositionally biased region" description="Low complexity" evidence="5">
    <location>
        <begin position="18"/>
        <end position="31"/>
    </location>
</feature>
<feature type="transmembrane region" description="Helical" evidence="6">
    <location>
        <begin position="140"/>
        <end position="160"/>
    </location>
</feature>
<protein>
    <submittedName>
        <fullName evidence="8">Drug/metabolite transporter superfamily</fullName>
    </submittedName>
</protein>
<feature type="region of interest" description="Disordered" evidence="5">
    <location>
        <begin position="1"/>
        <end position="101"/>
    </location>
</feature>
<evidence type="ECO:0000256" key="2">
    <source>
        <dbReference type="ARBA" id="ARBA00022692"/>
    </source>
</evidence>
<dbReference type="SUPFAM" id="SSF103481">
    <property type="entry name" value="Multidrug resistance efflux transporter EmrE"/>
    <property type="match status" value="2"/>
</dbReference>
<name>A0A2T0AGD7_RHOTO</name>
<dbReference type="PANTHER" id="PTHR22911:SF6">
    <property type="entry name" value="SOLUTE CARRIER FAMILY 35 MEMBER G1"/>
    <property type="match status" value="1"/>
</dbReference>
<evidence type="ECO:0000256" key="3">
    <source>
        <dbReference type="ARBA" id="ARBA00022989"/>
    </source>
</evidence>
<comment type="subcellular location">
    <subcellularLocation>
        <location evidence="1">Membrane</location>
        <topology evidence="1">Multi-pass membrane protein</topology>
    </subcellularLocation>
</comment>
<organism evidence="8 9">
    <name type="scientific">Rhodotorula toruloides</name>
    <name type="common">Yeast</name>
    <name type="synonym">Rhodosporidium toruloides</name>
    <dbReference type="NCBI Taxonomy" id="5286"/>
    <lineage>
        <taxon>Eukaryota</taxon>
        <taxon>Fungi</taxon>
        <taxon>Dikarya</taxon>
        <taxon>Basidiomycota</taxon>
        <taxon>Pucciniomycotina</taxon>
        <taxon>Microbotryomycetes</taxon>
        <taxon>Sporidiobolales</taxon>
        <taxon>Sporidiobolaceae</taxon>
        <taxon>Rhodotorula</taxon>
    </lineage>
</organism>
<keyword evidence="3 6" id="KW-1133">Transmembrane helix</keyword>
<proteinExistence type="predicted"/>
<dbReference type="OrthoDB" id="306876at2759"/>
<keyword evidence="4 6" id="KW-0472">Membrane</keyword>
<feature type="transmembrane region" description="Helical" evidence="6">
    <location>
        <begin position="395"/>
        <end position="414"/>
    </location>
</feature>
<accession>A0A2T0AGD7</accession>
<feature type="transmembrane region" description="Helical" evidence="6">
    <location>
        <begin position="203"/>
        <end position="222"/>
    </location>
</feature>
<dbReference type="InterPro" id="IPR000620">
    <property type="entry name" value="EamA_dom"/>
</dbReference>
<evidence type="ECO:0000256" key="4">
    <source>
        <dbReference type="ARBA" id="ARBA00023136"/>
    </source>
</evidence>
<gene>
    <name evidence="8" type="ORF">AAT19DRAFT_12491</name>
</gene>
<feature type="transmembrane region" description="Helical" evidence="6">
    <location>
        <begin position="305"/>
        <end position="325"/>
    </location>
</feature>
<dbReference type="InterPro" id="IPR037185">
    <property type="entry name" value="EmrE-like"/>
</dbReference>
<evidence type="ECO:0000256" key="1">
    <source>
        <dbReference type="ARBA" id="ARBA00004141"/>
    </source>
</evidence>